<evidence type="ECO:0000256" key="1">
    <source>
        <dbReference type="SAM" id="MobiDB-lite"/>
    </source>
</evidence>
<evidence type="ECO:0000313" key="4">
    <source>
        <dbReference type="Proteomes" id="UP001054889"/>
    </source>
</evidence>
<organism evidence="3 4">
    <name type="scientific">Eleusine coracana subsp. coracana</name>
    <dbReference type="NCBI Taxonomy" id="191504"/>
    <lineage>
        <taxon>Eukaryota</taxon>
        <taxon>Viridiplantae</taxon>
        <taxon>Streptophyta</taxon>
        <taxon>Embryophyta</taxon>
        <taxon>Tracheophyta</taxon>
        <taxon>Spermatophyta</taxon>
        <taxon>Magnoliopsida</taxon>
        <taxon>Liliopsida</taxon>
        <taxon>Poales</taxon>
        <taxon>Poaceae</taxon>
        <taxon>PACMAD clade</taxon>
        <taxon>Chloridoideae</taxon>
        <taxon>Cynodonteae</taxon>
        <taxon>Eleusininae</taxon>
        <taxon>Eleusine</taxon>
    </lineage>
</organism>
<dbReference type="Pfam" id="PF23227">
    <property type="entry name" value="HEAT_MROH2B_C"/>
    <property type="match status" value="1"/>
</dbReference>
<dbReference type="SUPFAM" id="SSF48371">
    <property type="entry name" value="ARM repeat"/>
    <property type="match status" value="1"/>
</dbReference>
<dbReference type="InterPro" id="IPR016024">
    <property type="entry name" value="ARM-type_fold"/>
</dbReference>
<feature type="region of interest" description="Disordered" evidence="1">
    <location>
        <begin position="855"/>
        <end position="881"/>
    </location>
</feature>
<feature type="compositionally biased region" description="Basic and acidic residues" evidence="1">
    <location>
        <begin position="811"/>
        <end position="824"/>
    </location>
</feature>
<keyword evidence="4" id="KW-1185">Reference proteome</keyword>
<proteinExistence type="predicted"/>
<feature type="domain" description="Maestro/Maestro-like HEAT-repeats" evidence="2">
    <location>
        <begin position="611"/>
        <end position="675"/>
    </location>
</feature>
<feature type="region of interest" description="Disordered" evidence="1">
    <location>
        <begin position="785"/>
        <end position="830"/>
    </location>
</feature>
<reference evidence="3" key="2">
    <citation type="submission" date="2021-12" db="EMBL/GenBank/DDBJ databases">
        <title>Resequencing data analysis of finger millet.</title>
        <authorList>
            <person name="Hatakeyama M."/>
            <person name="Aluri S."/>
            <person name="Balachadran M.T."/>
            <person name="Sivarajan S.R."/>
            <person name="Poveda L."/>
            <person name="Shimizu-Inatsugi R."/>
            <person name="Schlapbach R."/>
            <person name="Sreeman S.M."/>
            <person name="Shimizu K.K."/>
        </authorList>
    </citation>
    <scope>NUCLEOTIDE SEQUENCE</scope>
</reference>
<dbReference type="GO" id="GO:0005737">
    <property type="term" value="C:cytoplasm"/>
    <property type="evidence" value="ECO:0007669"/>
    <property type="project" value="TreeGrafter"/>
</dbReference>
<dbReference type="InterPro" id="IPR055406">
    <property type="entry name" value="HEAT_Maestro"/>
</dbReference>
<dbReference type="PANTHER" id="PTHR23120">
    <property type="entry name" value="MAESTRO-RELATED HEAT DOMAIN-CONTAINING"/>
    <property type="match status" value="1"/>
</dbReference>
<evidence type="ECO:0000313" key="3">
    <source>
        <dbReference type="EMBL" id="GJN30299.1"/>
    </source>
</evidence>
<dbReference type="EMBL" id="BQKI01000082">
    <property type="protein sequence ID" value="GJN30299.1"/>
    <property type="molecule type" value="Genomic_DNA"/>
</dbReference>
<dbReference type="Gene3D" id="1.25.10.10">
    <property type="entry name" value="Leucine-rich Repeat Variant"/>
    <property type="match status" value="1"/>
</dbReference>
<dbReference type="Proteomes" id="UP001054889">
    <property type="component" value="Unassembled WGS sequence"/>
</dbReference>
<gene>
    <name evidence="3" type="primary">gb18592</name>
    <name evidence="3" type="ORF">PR202_gb18592</name>
</gene>
<sequence>MPIVMSGHSHPPVLSRAHRAPHPVSARPCRCKPSMRRAPRPCRREPTTSRACARPLCCAVSASCIGVAPTEGVLVSRKHSSAAALVKDISTLLKLTRKKNSGHYDCNLFLHVQHPTAKQAVITAIDLLGQAVISAAEMGISFPLKRRDQLLEYVLTLMGRDQSNDLTDFSMELLHTQSLALSACTTLVSLEPRLPMETRNRVMKATLGFFALPTEPSSIVESLIANLIILLGAILLTSGEDGRSRAEQLLHILRQLDPYVSSSVEHQRRRGCVAVQEVLIKFRNLCSGGFGALGSYPTFIMSKQIDQGAPRSLSSLPSAFVLPNRDSLSLGERIMAYLPRCADRDAEVRKVAIQIIALFFNISLSLPKQKAYANDVDLESSYSALSSLEEIVSIIRREASVDQTEVFQRVVSSVCILLSKDEVKQSADASIQAIIMFITRRGKELREADVSRTTQSLLSSAVSLTDKHAHQEVLNAAFSQHNVLALLFLEYTLYILHKEPVAINDSENGEIASESSADDCILQATMFALNAFMRGGGKVGKQAVEQSYPSVLSGLILKLGSLHGGQSWAKMNFYGIKGLKGRLQLLPYQNLFATALLLYSEEEPTLLEQMVEELCQHVSDDSPTVRSLCLRGLVQIPEGHMRKYIQQVLGVILALLEDANESVELTAVQCLLTVSMNMKMRSNAFAAYGALSAYGVDSQRTAFLEQAFDAPWPVIRANAVCLVSSMLSFLDDQRFIAPYFSQVFATLVGRMSQSPDAIVRAAASSALGILIKRSNMLRSLTSRFDRADSSRNPQCGYSNTETPSELQDTGVSRDDAQLTSGKKESTRRRNKNALALPGYLGADILKDAAPAHVGAEGKCSKIKDRKPRPKLPVGGITSRKR</sequence>
<dbReference type="InterPro" id="IPR045206">
    <property type="entry name" value="Maestro_heat-like_prot"/>
</dbReference>
<accession>A0AAV5F3N1</accession>
<feature type="region of interest" description="Disordered" evidence="1">
    <location>
        <begin position="1"/>
        <end position="20"/>
    </location>
</feature>
<comment type="caution">
    <text evidence="3">The sequence shown here is derived from an EMBL/GenBank/DDBJ whole genome shotgun (WGS) entry which is preliminary data.</text>
</comment>
<dbReference type="InterPro" id="IPR011989">
    <property type="entry name" value="ARM-like"/>
</dbReference>
<dbReference type="AlphaFoldDB" id="A0AAV5F3N1"/>
<name>A0AAV5F3N1_ELECO</name>
<protein>
    <recommendedName>
        <fullName evidence="2">Maestro/Maestro-like HEAT-repeats domain-containing protein</fullName>
    </recommendedName>
</protein>
<evidence type="ECO:0000259" key="2">
    <source>
        <dbReference type="Pfam" id="PF23227"/>
    </source>
</evidence>
<feature type="compositionally biased region" description="Polar residues" evidence="1">
    <location>
        <begin position="790"/>
        <end position="810"/>
    </location>
</feature>
<reference evidence="3" key="1">
    <citation type="journal article" date="2018" name="DNA Res.">
        <title>Multiple hybrid de novo genome assembly of finger millet, an orphan allotetraploid crop.</title>
        <authorList>
            <person name="Hatakeyama M."/>
            <person name="Aluri S."/>
            <person name="Balachadran M.T."/>
            <person name="Sivarajan S.R."/>
            <person name="Patrignani A."/>
            <person name="Gruter S."/>
            <person name="Poveda L."/>
            <person name="Shimizu-Inatsugi R."/>
            <person name="Baeten J."/>
            <person name="Francoijs K.J."/>
            <person name="Nataraja K.N."/>
            <person name="Reddy Y.A.N."/>
            <person name="Phadnis S."/>
            <person name="Ravikumar R.L."/>
            <person name="Schlapbach R."/>
            <person name="Sreeman S.M."/>
            <person name="Shimizu K.K."/>
        </authorList>
    </citation>
    <scope>NUCLEOTIDE SEQUENCE</scope>
</reference>
<dbReference type="PANTHER" id="PTHR23120:SF0">
    <property type="entry name" value="MAESTRO HEAT-LIKE REPEAT FAMILY MEMBER 1"/>
    <property type="match status" value="1"/>
</dbReference>